<dbReference type="PANTHER" id="PTHR44757:SF2">
    <property type="entry name" value="BIOFILM ARCHITECTURE MAINTENANCE PROTEIN MBAA"/>
    <property type="match status" value="1"/>
</dbReference>
<dbReference type="Pfam" id="PF00990">
    <property type="entry name" value="GGDEF"/>
    <property type="match status" value="1"/>
</dbReference>
<dbReference type="PROSITE" id="PS50887">
    <property type="entry name" value="GGDEF"/>
    <property type="match status" value="1"/>
</dbReference>
<sequence length="737" mass="81025">MTRMRAADLHAKILIVDDNPVNLGFVVENLESEGYEVLVALGGLEALERAAFARPDLILLDVMMPVMNGLETCQRLKQQDDTRDIPIIFMTALDDVADKIAAFAAGGVDYISKPFQNEELLARVRTHLALRAAQLDMIDQKRDLEAEIAARFAAENSLRESELHHRRLFEEAGDGILVIDCETETITDLNAQCGEMLGLPPDEVRGLALNDLPALRNAAPGQTIAQALRNEGQMKWDDWSWERPDGSTMSVEVIGRTYRAGDRLLAQCTFRDICARKEAEARVRYMASHDALTGLPNRTLLLDRLNVAIGEARRENSQIGLLLLDLDHFKHVNDSLGHFIGDELLEQVSKRLRTVLGEQDTAARLGGDEFVLAVPGLSGAADAEALAERVLHVLAPPYVIQGRTLHAGATIGISLYPSDGDNPAALLQAADAAMYQAKKKRRGTYRLFSRDLSIAAKRWHALSNDMHGACERGEFVIHYQPQMSLETGTISGLEALLRWQHPTEGLIAPGLFIPLLEEHGRMVEVGQWVLRTACAQNAAWQAQGLPPVRVAVNLSGQQFYVGDIVRTVRQALGDSGLSPEWLELELTESLTLDDTETTLRIMHELKALGVELSLDDFGTGWSSLAYLKRFPLDRIKIDRSFVRDLLNDSGTAVIVQGILDLARRLDIDCIAEGVETMEQFEHLRHSGCPAMQGFLFSQAVAANEVSALLKVGAARAEGVRADLGPSQASGTRGRSEP</sequence>
<proteinExistence type="predicted"/>
<dbReference type="InterPro" id="IPR029787">
    <property type="entry name" value="Nucleotide_cyclase"/>
</dbReference>
<dbReference type="InterPro" id="IPR000160">
    <property type="entry name" value="GGDEF_dom"/>
</dbReference>
<dbReference type="PANTHER" id="PTHR44757">
    <property type="entry name" value="DIGUANYLATE CYCLASE DGCP"/>
    <property type="match status" value="1"/>
</dbReference>
<dbReference type="InterPro" id="IPR052155">
    <property type="entry name" value="Biofilm_reg_signaling"/>
</dbReference>
<dbReference type="NCBIfam" id="TIGR00254">
    <property type="entry name" value="GGDEF"/>
    <property type="match status" value="1"/>
</dbReference>
<dbReference type="PROSITE" id="PS50110">
    <property type="entry name" value="RESPONSE_REGULATORY"/>
    <property type="match status" value="1"/>
</dbReference>
<evidence type="ECO:0000259" key="2">
    <source>
        <dbReference type="PROSITE" id="PS50110"/>
    </source>
</evidence>
<gene>
    <name evidence="6" type="ORF">ABC974_02620</name>
</gene>
<dbReference type="InterPro" id="IPR035919">
    <property type="entry name" value="EAL_sf"/>
</dbReference>
<accession>A0ABU9XY82</accession>
<evidence type="ECO:0000256" key="1">
    <source>
        <dbReference type="PROSITE-ProRule" id="PRU00169"/>
    </source>
</evidence>
<dbReference type="CDD" id="cd00130">
    <property type="entry name" value="PAS"/>
    <property type="match status" value="1"/>
</dbReference>
<comment type="caution">
    <text evidence="6">The sequence shown here is derived from an EMBL/GenBank/DDBJ whole genome shotgun (WGS) entry which is preliminary data.</text>
</comment>
<feature type="domain" description="PAS" evidence="3">
    <location>
        <begin position="161"/>
        <end position="206"/>
    </location>
</feature>
<dbReference type="InterPro" id="IPR001789">
    <property type="entry name" value="Sig_transdc_resp-reg_receiver"/>
</dbReference>
<keyword evidence="1" id="KW-0597">Phosphoprotein</keyword>
<dbReference type="SMART" id="SM00091">
    <property type="entry name" value="PAS"/>
    <property type="match status" value="1"/>
</dbReference>
<dbReference type="EMBL" id="JBDIME010000002">
    <property type="protein sequence ID" value="MEN2788506.1"/>
    <property type="molecule type" value="Genomic_DNA"/>
</dbReference>
<evidence type="ECO:0000259" key="5">
    <source>
        <dbReference type="PROSITE" id="PS50887"/>
    </source>
</evidence>
<dbReference type="SMART" id="SM00267">
    <property type="entry name" value="GGDEF"/>
    <property type="match status" value="1"/>
</dbReference>
<evidence type="ECO:0000313" key="6">
    <source>
        <dbReference type="EMBL" id="MEN2788506.1"/>
    </source>
</evidence>
<dbReference type="PROSITE" id="PS50112">
    <property type="entry name" value="PAS"/>
    <property type="match status" value="1"/>
</dbReference>
<feature type="domain" description="Response regulatory" evidence="2">
    <location>
        <begin position="12"/>
        <end position="128"/>
    </location>
</feature>
<dbReference type="CDD" id="cd01949">
    <property type="entry name" value="GGDEF"/>
    <property type="match status" value="1"/>
</dbReference>
<reference evidence="6 7" key="1">
    <citation type="submission" date="2024-05" db="EMBL/GenBank/DDBJ databases">
        <authorList>
            <person name="Liu Q."/>
            <person name="Xin Y.-H."/>
        </authorList>
    </citation>
    <scope>NUCLEOTIDE SEQUENCE [LARGE SCALE GENOMIC DNA]</scope>
    <source>
        <strain evidence="6 7">CGMCC 1.10181</strain>
    </source>
</reference>
<dbReference type="SUPFAM" id="SSF52172">
    <property type="entry name" value="CheY-like"/>
    <property type="match status" value="1"/>
</dbReference>
<evidence type="ECO:0000259" key="4">
    <source>
        <dbReference type="PROSITE" id="PS50883"/>
    </source>
</evidence>
<feature type="domain" description="GGDEF" evidence="5">
    <location>
        <begin position="317"/>
        <end position="450"/>
    </location>
</feature>
<dbReference type="InterPro" id="IPR013767">
    <property type="entry name" value="PAS_fold"/>
</dbReference>
<dbReference type="Gene3D" id="3.20.20.450">
    <property type="entry name" value="EAL domain"/>
    <property type="match status" value="1"/>
</dbReference>
<dbReference type="Gene3D" id="3.30.70.270">
    <property type="match status" value="1"/>
</dbReference>
<evidence type="ECO:0000313" key="7">
    <source>
        <dbReference type="Proteomes" id="UP001419910"/>
    </source>
</evidence>
<dbReference type="Pfam" id="PF00989">
    <property type="entry name" value="PAS"/>
    <property type="match status" value="1"/>
</dbReference>
<dbReference type="SUPFAM" id="SSF55785">
    <property type="entry name" value="PYP-like sensor domain (PAS domain)"/>
    <property type="match status" value="1"/>
</dbReference>
<dbReference type="SUPFAM" id="SSF55073">
    <property type="entry name" value="Nucleotide cyclase"/>
    <property type="match status" value="1"/>
</dbReference>
<dbReference type="PROSITE" id="PS50883">
    <property type="entry name" value="EAL"/>
    <property type="match status" value="1"/>
</dbReference>
<dbReference type="Pfam" id="PF00072">
    <property type="entry name" value="Response_reg"/>
    <property type="match status" value="1"/>
</dbReference>
<dbReference type="CDD" id="cd19920">
    <property type="entry name" value="REC_PA4781-like"/>
    <property type="match status" value="1"/>
</dbReference>
<dbReference type="NCBIfam" id="TIGR00229">
    <property type="entry name" value="sensory_box"/>
    <property type="match status" value="1"/>
</dbReference>
<dbReference type="Proteomes" id="UP001419910">
    <property type="component" value="Unassembled WGS sequence"/>
</dbReference>
<name>A0ABU9XY82_9SPHN</name>
<dbReference type="InterPro" id="IPR001633">
    <property type="entry name" value="EAL_dom"/>
</dbReference>
<dbReference type="Gene3D" id="3.40.50.2300">
    <property type="match status" value="1"/>
</dbReference>
<dbReference type="SMART" id="SM00448">
    <property type="entry name" value="REC"/>
    <property type="match status" value="1"/>
</dbReference>
<dbReference type="CDD" id="cd01948">
    <property type="entry name" value="EAL"/>
    <property type="match status" value="1"/>
</dbReference>
<evidence type="ECO:0000259" key="3">
    <source>
        <dbReference type="PROSITE" id="PS50112"/>
    </source>
</evidence>
<dbReference type="RefSeq" id="WP_343890510.1">
    <property type="nucleotide sequence ID" value="NZ_BAAAEH010000035.1"/>
</dbReference>
<dbReference type="InterPro" id="IPR043128">
    <property type="entry name" value="Rev_trsase/Diguanyl_cyclase"/>
</dbReference>
<dbReference type="InterPro" id="IPR035965">
    <property type="entry name" value="PAS-like_dom_sf"/>
</dbReference>
<dbReference type="SMART" id="SM00052">
    <property type="entry name" value="EAL"/>
    <property type="match status" value="1"/>
</dbReference>
<dbReference type="Pfam" id="PF00563">
    <property type="entry name" value="EAL"/>
    <property type="match status" value="1"/>
</dbReference>
<dbReference type="SUPFAM" id="SSF141868">
    <property type="entry name" value="EAL domain-like"/>
    <property type="match status" value="1"/>
</dbReference>
<feature type="domain" description="EAL" evidence="4">
    <location>
        <begin position="459"/>
        <end position="713"/>
    </location>
</feature>
<keyword evidence="7" id="KW-1185">Reference proteome</keyword>
<dbReference type="Gene3D" id="3.30.450.20">
    <property type="entry name" value="PAS domain"/>
    <property type="match status" value="1"/>
</dbReference>
<organism evidence="6 7">
    <name type="scientific">Sphingomonas oligophenolica</name>
    <dbReference type="NCBI Taxonomy" id="301154"/>
    <lineage>
        <taxon>Bacteria</taxon>
        <taxon>Pseudomonadati</taxon>
        <taxon>Pseudomonadota</taxon>
        <taxon>Alphaproteobacteria</taxon>
        <taxon>Sphingomonadales</taxon>
        <taxon>Sphingomonadaceae</taxon>
        <taxon>Sphingomonas</taxon>
    </lineage>
</organism>
<feature type="modified residue" description="4-aspartylphosphate" evidence="1">
    <location>
        <position position="61"/>
    </location>
</feature>
<protein>
    <submittedName>
        <fullName evidence="6">EAL domain-containing protein</fullName>
    </submittedName>
</protein>
<dbReference type="InterPro" id="IPR011006">
    <property type="entry name" value="CheY-like_superfamily"/>
</dbReference>
<dbReference type="InterPro" id="IPR000014">
    <property type="entry name" value="PAS"/>
</dbReference>